<keyword evidence="1" id="KW-0863">Zinc-finger</keyword>
<organism evidence="5 6">
    <name type="scientific">Mycena citricolor</name>
    <dbReference type="NCBI Taxonomy" id="2018698"/>
    <lineage>
        <taxon>Eukaryota</taxon>
        <taxon>Fungi</taxon>
        <taxon>Dikarya</taxon>
        <taxon>Basidiomycota</taxon>
        <taxon>Agaricomycotina</taxon>
        <taxon>Agaricomycetes</taxon>
        <taxon>Agaricomycetidae</taxon>
        <taxon>Agaricales</taxon>
        <taxon>Marasmiineae</taxon>
        <taxon>Mycenaceae</taxon>
        <taxon>Mycena</taxon>
    </lineage>
</organism>
<dbReference type="SMART" id="SM00401">
    <property type="entry name" value="ZnF_GATA"/>
    <property type="match status" value="1"/>
</dbReference>
<dbReference type="Proteomes" id="UP001295794">
    <property type="component" value="Unassembled WGS sequence"/>
</dbReference>
<dbReference type="GO" id="GO:0006355">
    <property type="term" value="P:regulation of DNA-templated transcription"/>
    <property type="evidence" value="ECO:0007669"/>
    <property type="project" value="InterPro"/>
</dbReference>
<dbReference type="PROSITE" id="PS50114">
    <property type="entry name" value="GATA_ZN_FINGER_2"/>
    <property type="match status" value="1"/>
</dbReference>
<feature type="region of interest" description="Disordered" evidence="2">
    <location>
        <begin position="83"/>
        <end position="105"/>
    </location>
</feature>
<dbReference type="AlphaFoldDB" id="A0AAD2HG78"/>
<dbReference type="InterPro" id="IPR013088">
    <property type="entry name" value="Znf_NHR/GATA"/>
</dbReference>
<evidence type="ECO:0000313" key="6">
    <source>
        <dbReference type="Proteomes" id="UP001295794"/>
    </source>
</evidence>
<name>A0AAD2HG78_9AGAR</name>
<feature type="compositionally biased region" description="Basic residues" evidence="2">
    <location>
        <begin position="90"/>
        <end position="99"/>
    </location>
</feature>
<accession>A0AAD2HG78</accession>
<dbReference type="InterPro" id="IPR000679">
    <property type="entry name" value="Znf_GATA"/>
</dbReference>
<dbReference type="SUPFAM" id="SSF57716">
    <property type="entry name" value="Glucocorticoid receptor-like (DNA-binding domain)"/>
    <property type="match status" value="1"/>
</dbReference>
<evidence type="ECO:0000256" key="1">
    <source>
        <dbReference type="PROSITE-ProRule" id="PRU00094"/>
    </source>
</evidence>
<gene>
    <name evidence="4" type="ORF">MYCIT1_LOCUS1951</name>
    <name evidence="5" type="ORF">MYCIT1_LOCUS22834</name>
</gene>
<dbReference type="EMBL" id="CAVNYO010000028">
    <property type="protein sequence ID" value="CAK5262892.1"/>
    <property type="molecule type" value="Genomic_DNA"/>
</dbReference>
<sequence length="164" mass="17936">MEESQSPRLNPLMPELLPQMMPSPQALLAQPCFRCGTSTLVSQEHSITHVPLCNACAAYVSQRSQQRMAEDLLAKRRRDGLLEDAASSKGTRRCPHCGTRRTSTSQDNSEDVIVCNACGMYVKGQGQERAERVEDRSGEGDDSDLTRSGQAHASVDLERAQTGS</sequence>
<feature type="compositionally biased region" description="Basic and acidic residues" evidence="2">
    <location>
        <begin position="155"/>
        <end position="164"/>
    </location>
</feature>
<dbReference type="GO" id="GO:0008270">
    <property type="term" value="F:zinc ion binding"/>
    <property type="evidence" value="ECO:0007669"/>
    <property type="project" value="UniProtKB-KW"/>
</dbReference>
<evidence type="ECO:0000256" key="2">
    <source>
        <dbReference type="SAM" id="MobiDB-lite"/>
    </source>
</evidence>
<keyword evidence="6" id="KW-1185">Reference proteome</keyword>
<dbReference type="Gene3D" id="3.30.50.10">
    <property type="entry name" value="Erythroid Transcription Factor GATA-1, subunit A"/>
    <property type="match status" value="1"/>
</dbReference>
<feature type="compositionally biased region" description="Basic and acidic residues" evidence="2">
    <location>
        <begin position="126"/>
        <end position="139"/>
    </location>
</feature>
<keyword evidence="1" id="KW-0479">Metal-binding</keyword>
<feature type="domain" description="GATA-type" evidence="3">
    <location>
        <begin position="88"/>
        <end position="129"/>
    </location>
</feature>
<reference evidence="5" key="1">
    <citation type="submission" date="2023-11" db="EMBL/GenBank/DDBJ databases">
        <authorList>
            <person name="De Vega J J."/>
            <person name="De Vega J J."/>
        </authorList>
    </citation>
    <scope>NUCLEOTIDE SEQUENCE</scope>
</reference>
<proteinExistence type="predicted"/>
<evidence type="ECO:0000259" key="3">
    <source>
        <dbReference type="PROSITE" id="PS50114"/>
    </source>
</evidence>
<feature type="region of interest" description="Disordered" evidence="2">
    <location>
        <begin position="125"/>
        <end position="164"/>
    </location>
</feature>
<evidence type="ECO:0000313" key="5">
    <source>
        <dbReference type="EMBL" id="CAK5275212.1"/>
    </source>
</evidence>
<keyword evidence="1" id="KW-0862">Zinc</keyword>
<comment type="caution">
    <text evidence="5">The sequence shown here is derived from an EMBL/GenBank/DDBJ whole genome shotgun (WGS) entry which is preliminary data.</text>
</comment>
<evidence type="ECO:0000313" key="4">
    <source>
        <dbReference type="EMBL" id="CAK5262892.1"/>
    </source>
</evidence>
<protein>
    <recommendedName>
        <fullName evidence="3">GATA-type domain-containing protein</fullName>
    </recommendedName>
</protein>
<dbReference type="GO" id="GO:0043565">
    <property type="term" value="F:sequence-specific DNA binding"/>
    <property type="evidence" value="ECO:0007669"/>
    <property type="project" value="InterPro"/>
</dbReference>
<dbReference type="EMBL" id="CAVNYO010000405">
    <property type="protein sequence ID" value="CAK5275212.1"/>
    <property type="molecule type" value="Genomic_DNA"/>
</dbReference>